<sequence>MPIPTCCDNTVDIIEIIITPLSLPLIRLTCALKLFDILCETHGNFMLFILRDANKVFGFLLTYCIVRVSGPKGNKLNTLIA</sequence>
<dbReference type="HOGENOM" id="CLU_2575067_0_0_1"/>
<reference evidence="1" key="1">
    <citation type="submission" date="2013-07" db="EMBL/GenBank/DDBJ databases">
        <title>The genome of an arbuscular mycorrhizal fungus provides insights into the evolution of the oldest plant symbiosis.</title>
        <authorList>
            <consortium name="DOE Joint Genome Institute"/>
            <person name="Tisserant E."/>
            <person name="Malbreil M."/>
            <person name="Kuo A."/>
            <person name="Kohler A."/>
            <person name="Symeonidi A."/>
            <person name="Balestrini R."/>
            <person name="Charron P."/>
            <person name="Duensing N."/>
            <person name="Frei-dit-Frey N."/>
            <person name="Gianinazzi-Pearson V."/>
            <person name="Gilbert B."/>
            <person name="Handa Y."/>
            <person name="Hijri M."/>
            <person name="Kaul R."/>
            <person name="Kawaguchi M."/>
            <person name="Krajinski F."/>
            <person name="Lammers P."/>
            <person name="Lapierre D."/>
            <person name="Masclaux F.G."/>
            <person name="Murat C."/>
            <person name="Morin E."/>
            <person name="Ndikumana S."/>
            <person name="Pagni M."/>
            <person name="Petitpierre D."/>
            <person name="Requena N."/>
            <person name="Rosikiewicz P."/>
            <person name="Riley R."/>
            <person name="Saito K."/>
            <person name="San Clemente H."/>
            <person name="Shapiro H."/>
            <person name="van Tuinen D."/>
            <person name="Becard G."/>
            <person name="Bonfante P."/>
            <person name="Paszkowski U."/>
            <person name="Shachar-Hill Y."/>
            <person name="Young J.P."/>
            <person name="Sanders I.R."/>
            <person name="Henrissat B."/>
            <person name="Rensing S.A."/>
            <person name="Grigoriev I.V."/>
            <person name="Corradi N."/>
            <person name="Roux C."/>
            <person name="Martin F."/>
        </authorList>
    </citation>
    <scope>NUCLEOTIDE SEQUENCE</scope>
    <source>
        <strain evidence="1">DAOM 197198</strain>
    </source>
</reference>
<dbReference type="AlphaFoldDB" id="U9U480"/>
<name>U9U480_RHIID</name>
<organism evidence="1">
    <name type="scientific">Rhizophagus irregularis (strain DAOM 181602 / DAOM 197198 / MUCL 43194)</name>
    <name type="common">Arbuscular mycorrhizal fungus</name>
    <name type="synonym">Glomus intraradices</name>
    <dbReference type="NCBI Taxonomy" id="747089"/>
    <lineage>
        <taxon>Eukaryota</taxon>
        <taxon>Fungi</taxon>
        <taxon>Fungi incertae sedis</taxon>
        <taxon>Mucoromycota</taxon>
        <taxon>Glomeromycotina</taxon>
        <taxon>Glomeromycetes</taxon>
        <taxon>Glomerales</taxon>
        <taxon>Glomeraceae</taxon>
        <taxon>Rhizophagus</taxon>
    </lineage>
</organism>
<protein>
    <submittedName>
        <fullName evidence="1">Uncharacterized protein</fullName>
    </submittedName>
</protein>
<proteinExistence type="predicted"/>
<evidence type="ECO:0000313" key="1">
    <source>
        <dbReference type="EMBL" id="ESA13403.1"/>
    </source>
</evidence>
<accession>U9U480</accession>
<dbReference type="EMBL" id="KI283944">
    <property type="protein sequence ID" value="ESA13403.1"/>
    <property type="molecule type" value="Genomic_DNA"/>
</dbReference>
<gene>
    <name evidence="1" type="ORF">GLOINDRAFT_346947</name>
</gene>